<dbReference type="Proteomes" id="UP000653127">
    <property type="component" value="Unassembled WGS sequence"/>
</dbReference>
<gene>
    <name evidence="2" type="ORF">H8711_02980</name>
</gene>
<dbReference type="EMBL" id="JACRST010000002">
    <property type="protein sequence ID" value="MBC8545904.1"/>
    <property type="molecule type" value="Genomic_DNA"/>
</dbReference>
<feature type="domain" description="DUF4007" evidence="1">
    <location>
        <begin position="13"/>
        <end position="294"/>
    </location>
</feature>
<keyword evidence="3" id="KW-1185">Reference proteome</keyword>
<proteinExistence type="predicted"/>
<sequence>MNNKLNKVRLKGNESFNIREGWLRKGMRCVAEDPRLFAKREAMELLGMGSKMVKSVRFWLQATGLTQEVYQNGGRVQTITEDFGRVIDRYDPYFDDIFTLWLLHANIVANEEFCIAWNIFFNEYEGENFTKEDLFLMCKAQLVKRMEEGAAFSEKSFYSDCASILKMYLSAETSEDPEESLGCPFAALGLIRRSANSKNAYRKVAPSPDQLDKLAVLYVIRKNLAEGKRSVSIDDLLGAPNNVGKVFHLNRVGLNEYLDQLRVSGLLTLTRTVGLDMVYLEDSPTPPEIMTAYYEKATVR</sequence>
<protein>
    <submittedName>
        <fullName evidence="2">DUF4007 family protein</fullName>
    </submittedName>
</protein>
<dbReference type="AlphaFoldDB" id="A0A926DYF7"/>
<dbReference type="Pfam" id="PF13182">
    <property type="entry name" value="DUF4007"/>
    <property type="match status" value="1"/>
</dbReference>
<organism evidence="2 3">
    <name type="scientific">Ligaoa zhengdingensis</name>
    <dbReference type="NCBI Taxonomy" id="2763658"/>
    <lineage>
        <taxon>Bacteria</taxon>
        <taxon>Bacillati</taxon>
        <taxon>Bacillota</taxon>
        <taxon>Clostridia</taxon>
        <taxon>Eubacteriales</taxon>
        <taxon>Oscillospiraceae</taxon>
        <taxon>Ligaoa</taxon>
    </lineage>
</organism>
<reference evidence="2" key="1">
    <citation type="submission" date="2020-08" db="EMBL/GenBank/DDBJ databases">
        <title>Genome public.</title>
        <authorList>
            <person name="Liu C."/>
            <person name="Sun Q."/>
        </authorList>
    </citation>
    <scope>NUCLEOTIDE SEQUENCE</scope>
    <source>
        <strain evidence="2">NSJ-31</strain>
    </source>
</reference>
<dbReference type="RefSeq" id="WP_249282053.1">
    <property type="nucleotide sequence ID" value="NZ_JACRST010000002.1"/>
</dbReference>
<evidence type="ECO:0000313" key="2">
    <source>
        <dbReference type="EMBL" id="MBC8545904.1"/>
    </source>
</evidence>
<evidence type="ECO:0000313" key="3">
    <source>
        <dbReference type="Proteomes" id="UP000653127"/>
    </source>
</evidence>
<comment type="caution">
    <text evidence="2">The sequence shown here is derived from an EMBL/GenBank/DDBJ whole genome shotgun (WGS) entry which is preliminary data.</text>
</comment>
<name>A0A926DYF7_9FIRM</name>
<evidence type="ECO:0000259" key="1">
    <source>
        <dbReference type="Pfam" id="PF13182"/>
    </source>
</evidence>
<dbReference type="InterPro" id="IPR025248">
    <property type="entry name" value="DUF4007"/>
</dbReference>
<accession>A0A926DYF7</accession>